<dbReference type="InterPro" id="IPR045358">
    <property type="entry name" value="Ty3_capsid"/>
</dbReference>
<protein>
    <submittedName>
        <fullName evidence="2">9-cis-epoxycarotenoid dioxygenase chloroplastic-like</fullName>
    </submittedName>
</protein>
<comment type="caution">
    <text evidence="2">The sequence shown here is derived from an EMBL/GenBank/DDBJ whole genome shotgun (WGS) entry which is preliminary data.</text>
</comment>
<feature type="domain" description="Ty3 transposon capsid-like protein" evidence="1">
    <location>
        <begin position="67"/>
        <end position="182"/>
    </location>
</feature>
<dbReference type="OrthoDB" id="10178057at2759"/>
<keyword evidence="2" id="KW-0223">Dioxygenase</keyword>
<reference evidence="2 3" key="1">
    <citation type="journal article" date="2018" name="Sci. Rep.">
        <title>Genomic signatures of local adaptation to the degree of environmental predictability in rotifers.</title>
        <authorList>
            <person name="Franch-Gras L."/>
            <person name="Hahn C."/>
            <person name="Garcia-Roger E.M."/>
            <person name="Carmona M.J."/>
            <person name="Serra M."/>
            <person name="Gomez A."/>
        </authorList>
    </citation>
    <scope>NUCLEOTIDE SEQUENCE [LARGE SCALE GENOMIC DNA]</scope>
    <source>
        <strain evidence="2">HYR1</strain>
    </source>
</reference>
<evidence type="ECO:0000259" key="1">
    <source>
        <dbReference type="Pfam" id="PF19259"/>
    </source>
</evidence>
<dbReference type="GO" id="GO:0051213">
    <property type="term" value="F:dioxygenase activity"/>
    <property type="evidence" value="ECO:0007669"/>
    <property type="project" value="UniProtKB-KW"/>
</dbReference>
<dbReference type="EMBL" id="REGN01012085">
    <property type="protein sequence ID" value="RMZ96553.1"/>
    <property type="molecule type" value="Genomic_DNA"/>
</dbReference>
<dbReference type="AlphaFoldDB" id="A0A3M7PC19"/>
<evidence type="ECO:0000313" key="2">
    <source>
        <dbReference type="EMBL" id="RMZ96553.1"/>
    </source>
</evidence>
<keyword evidence="2" id="KW-0560">Oxidoreductase</keyword>
<keyword evidence="3" id="KW-1185">Reference proteome</keyword>
<proteinExistence type="predicted"/>
<dbReference type="Pfam" id="PF19259">
    <property type="entry name" value="Ty3_capsid"/>
    <property type="match status" value="1"/>
</dbReference>
<sequence>MITKTKRLENSTPIFSGNPRDDVYDWLFMVKQGFISANIEEKMKLNAIVNFVSDLPLLILKKHIESQSNWISFENELKSTFRNINRDQKIRSELISLKNREGLSIENYVSKFLTLTNKISFMAEDEKMFHFTQGLKESTKRELVCRNITILNSAIPLAIQLESFTKSVAKINYFRNNKSKNNVLFKKQYLDLFDLWIYSLKTHNRFHDMI</sequence>
<accession>A0A3M7PC19</accession>
<dbReference type="Proteomes" id="UP000276133">
    <property type="component" value="Unassembled WGS sequence"/>
</dbReference>
<name>A0A3M7PC19_BRAPC</name>
<organism evidence="2 3">
    <name type="scientific">Brachionus plicatilis</name>
    <name type="common">Marine rotifer</name>
    <name type="synonym">Brachionus muelleri</name>
    <dbReference type="NCBI Taxonomy" id="10195"/>
    <lineage>
        <taxon>Eukaryota</taxon>
        <taxon>Metazoa</taxon>
        <taxon>Spiralia</taxon>
        <taxon>Gnathifera</taxon>
        <taxon>Rotifera</taxon>
        <taxon>Eurotatoria</taxon>
        <taxon>Monogononta</taxon>
        <taxon>Pseudotrocha</taxon>
        <taxon>Ploima</taxon>
        <taxon>Brachionidae</taxon>
        <taxon>Brachionus</taxon>
    </lineage>
</organism>
<evidence type="ECO:0000313" key="3">
    <source>
        <dbReference type="Proteomes" id="UP000276133"/>
    </source>
</evidence>
<gene>
    <name evidence="2" type="ORF">BpHYR1_023390</name>
</gene>